<proteinExistence type="predicted"/>
<dbReference type="VEuPathDB" id="MicrosporidiaDB:NCER_101146"/>
<dbReference type="Proteomes" id="UP000034350">
    <property type="component" value="Unassembled WGS sequence"/>
</dbReference>
<keyword evidence="2" id="KW-1185">Reference proteome</keyword>
<sequence>MKERIEKLKRKGYFKSALIDEKGFGTFIRKHKMQNMYLCKAKKYKGEGDLVIKSNKLKAIDMYVNAMINYIKGYREEELNLNKENIIGFYNGLYKYSIEIYNMIEETSVYKLFVQRVLVAVKFHILGLETKHAENELGKNVYELYTLFTKSSDFYKIDDLEDLYKKM</sequence>
<dbReference type="OMA" id="MEESARC"/>
<gene>
    <name evidence="1" type="ORF">AAJ76_600046720</name>
</gene>
<dbReference type="VEuPathDB" id="MicrosporidiaDB:G9O61_00g018100"/>
<protein>
    <submittedName>
        <fullName evidence="1">Uncharacterized protein</fullName>
    </submittedName>
</protein>
<dbReference type="GeneID" id="36321051"/>
<dbReference type="AlphaFoldDB" id="A0A0F9WTK1"/>
<reference evidence="1 2" key="1">
    <citation type="journal article" date="2015" name="Environ. Microbiol.">
        <title>Genome analyses suggest the presence of polyploidy and recent human-driven expansions in eight global populations of the honeybee pathogen Nosema ceranae.</title>
        <authorList>
            <person name="Pelin A."/>
            <person name="Selman M."/>
            <person name="Aris-Brosou S."/>
            <person name="Farinelli L."/>
            <person name="Corradi N."/>
        </authorList>
    </citation>
    <scope>NUCLEOTIDE SEQUENCE [LARGE SCALE GENOMIC DNA]</scope>
    <source>
        <strain evidence="1 2">PA08 1199</strain>
    </source>
</reference>
<name>A0A0F9WTK1_9MICR</name>
<dbReference type="RefSeq" id="XP_024331885.1">
    <property type="nucleotide sequence ID" value="XM_024476101.1"/>
</dbReference>
<evidence type="ECO:0000313" key="1">
    <source>
        <dbReference type="EMBL" id="KKO76143.1"/>
    </source>
</evidence>
<organism evidence="1 2">
    <name type="scientific">Vairimorpha ceranae</name>
    <dbReference type="NCBI Taxonomy" id="40302"/>
    <lineage>
        <taxon>Eukaryota</taxon>
        <taxon>Fungi</taxon>
        <taxon>Fungi incertae sedis</taxon>
        <taxon>Microsporidia</taxon>
        <taxon>Nosematidae</taxon>
        <taxon>Vairimorpha</taxon>
    </lineage>
</organism>
<dbReference type="VEuPathDB" id="MicrosporidiaDB:AAJ76_600046720"/>
<dbReference type="EMBL" id="JPQZ01000006">
    <property type="protein sequence ID" value="KKO76143.1"/>
    <property type="molecule type" value="Genomic_DNA"/>
</dbReference>
<accession>A0A0F9WTK1</accession>
<evidence type="ECO:0000313" key="2">
    <source>
        <dbReference type="Proteomes" id="UP000034350"/>
    </source>
</evidence>
<comment type="caution">
    <text evidence="1">The sequence shown here is derived from an EMBL/GenBank/DDBJ whole genome shotgun (WGS) entry which is preliminary data.</text>
</comment>